<comment type="caution">
    <text evidence="1">The sequence shown here is derived from an EMBL/GenBank/DDBJ whole genome shotgun (WGS) entry which is preliminary data.</text>
</comment>
<dbReference type="EMBL" id="MRCU01000001">
    <property type="protein sequence ID" value="RKK28921.1"/>
    <property type="molecule type" value="Genomic_DNA"/>
</dbReference>
<name>A0A3L6P6H0_FUSOX</name>
<sequence>MRLFTPPPPQTPLSVSVVAFFKAYSWTWFVGASSACQQEFAGSNQVNWSGAEAASQRPAEQG</sequence>
<protein>
    <submittedName>
        <fullName evidence="1">Uncharacterized protein</fullName>
    </submittedName>
</protein>
<organism evidence="1 2">
    <name type="scientific">Fusarium oxysporum f. sp. cepae</name>
    <dbReference type="NCBI Taxonomy" id="396571"/>
    <lineage>
        <taxon>Eukaryota</taxon>
        <taxon>Fungi</taxon>
        <taxon>Dikarya</taxon>
        <taxon>Ascomycota</taxon>
        <taxon>Pezizomycotina</taxon>
        <taxon>Sordariomycetes</taxon>
        <taxon>Hypocreomycetidae</taxon>
        <taxon>Hypocreales</taxon>
        <taxon>Nectriaceae</taxon>
        <taxon>Fusarium</taxon>
        <taxon>Fusarium oxysporum species complex</taxon>
    </lineage>
</organism>
<accession>A0A3L6P6H0</accession>
<proteinExistence type="predicted"/>
<gene>
    <name evidence="1" type="ORF">BFJ65_g862</name>
</gene>
<evidence type="ECO:0000313" key="1">
    <source>
        <dbReference type="EMBL" id="RKK28921.1"/>
    </source>
</evidence>
<reference evidence="1 2" key="1">
    <citation type="journal article" date="2018" name="Sci. Rep.">
        <title>Characterisation of pathogen-specific regions and novel effector candidates in Fusarium oxysporum f. sp. cepae.</title>
        <authorList>
            <person name="Armitage A.D."/>
            <person name="Taylor A."/>
            <person name="Sobczyk M.K."/>
            <person name="Baxter L."/>
            <person name="Greenfield B.P."/>
            <person name="Bates H.J."/>
            <person name="Wilson F."/>
            <person name="Jackson A.C."/>
            <person name="Ott S."/>
            <person name="Harrison R.J."/>
            <person name="Clarkson J.P."/>
        </authorList>
    </citation>
    <scope>NUCLEOTIDE SEQUENCE [LARGE SCALE GENOMIC DNA]</scope>
    <source>
        <strain evidence="1 2">FoC_Fus2</strain>
    </source>
</reference>
<dbReference type="AlphaFoldDB" id="A0A3L6P6H0"/>
<evidence type="ECO:0000313" key="2">
    <source>
        <dbReference type="Proteomes" id="UP000270866"/>
    </source>
</evidence>
<dbReference type="Proteomes" id="UP000270866">
    <property type="component" value="Chromosome 1"/>
</dbReference>